<feature type="compositionally biased region" description="Polar residues" evidence="1">
    <location>
        <begin position="1"/>
        <end position="11"/>
    </location>
</feature>
<evidence type="ECO:0000313" key="5">
    <source>
        <dbReference type="RefSeq" id="XP_033531300.1"/>
    </source>
</evidence>
<name>A0A6G1FVJ8_9PEZI</name>
<keyword evidence="2" id="KW-0472">Membrane</keyword>
<reference evidence="5" key="2">
    <citation type="submission" date="2020-04" db="EMBL/GenBank/DDBJ databases">
        <authorList>
            <consortium name="NCBI Genome Project"/>
        </authorList>
    </citation>
    <scope>NUCLEOTIDE SEQUENCE</scope>
    <source>
        <strain evidence="5">CBS 781.70</strain>
    </source>
</reference>
<feature type="compositionally biased region" description="Polar residues" evidence="1">
    <location>
        <begin position="154"/>
        <end position="181"/>
    </location>
</feature>
<feature type="transmembrane region" description="Helical" evidence="2">
    <location>
        <begin position="129"/>
        <end position="151"/>
    </location>
</feature>
<gene>
    <name evidence="3 5" type="ORF">P152DRAFT_476325</name>
</gene>
<dbReference type="GeneID" id="54422065"/>
<feature type="compositionally biased region" description="Polar residues" evidence="1">
    <location>
        <begin position="37"/>
        <end position="58"/>
    </location>
</feature>
<reference evidence="5" key="3">
    <citation type="submission" date="2025-04" db="UniProtKB">
        <authorList>
            <consortium name="RefSeq"/>
        </authorList>
    </citation>
    <scope>IDENTIFICATION</scope>
    <source>
        <strain evidence="5">CBS 781.70</strain>
    </source>
</reference>
<keyword evidence="4" id="KW-1185">Reference proteome</keyword>
<accession>A0A6G1FVJ8</accession>
<dbReference type="OrthoDB" id="5296155at2759"/>
<keyword evidence="2" id="KW-1133">Transmembrane helix</keyword>
<feature type="region of interest" description="Disordered" evidence="1">
    <location>
        <begin position="1"/>
        <end position="58"/>
    </location>
</feature>
<dbReference type="Proteomes" id="UP000504638">
    <property type="component" value="Unplaced"/>
</dbReference>
<dbReference type="EMBL" id="ML975171">
    <property type="protein sequence ID" value="KAF1809669.1"/>
    <property type="molecule type" value="Genomic_DNA"/>
</dbReference>
<evidence type="ECO:0000256" key="2">
    <source>
        <dbReference type="SAM" id="Phobius"/>
    </source>
</evidence>
<dbReference type="AlphaFoldDB" id="A0A6G1FVJ8"/>
<sequence length="391" mass="42575">MTENGRVQLSLPNDDESPAKRISTPAGERLSVIMDNRASNAGETSSKRSSGRFSNRTSIFTPMRSSFGFGEPPRESLENKAFSNGGGLRGLYTTSIWSELGSVPEEKRGPMATLRGKRLFSDRGRRKRILLIIVVIVLIIIALAVGLGVGLSRGSSPSLDVPDPNQSTSNPSTSLPGTSGANPPPKDFPLGTYSMTTFLDTIQTNCTSNPDIWRCPPYTIYNTSPEQSLATFNWTISEPSSGNWVISSADNSLAALNFQNARLALLDQGKDSERYRFQVTTDKMVKPTASLTGDNVGATCYFNATTFTGFLYTKMARDYPNDRMATNGDPAHDLWPYAIRAEEVISAGEGIPNCYRDDNWERIENGATQSIGAGDGGNLCSCLYKNWRTPS</sequence>
<organism evidence="3">
    <name type="scientific">Eremomyces bilateralis CBS 781.70</name>
    <dbReference type="NCBI Taxonomy" id="1392243"/>
    <lineage>
        <taxon>Eukaryota</taxon>
        <taxon>Fungi</taxon>
        <taxon>Dikarya</taxon>
        <taxon>Ascomycota</taxon>
        <taxon>Pezizomycotina</taxon>
        <taxon>Dothideomycetes</taxon>
        <taxon>Dothideomycetes incertae sedis</taxon>
        <taxon>Eremomycetales</taxon>
        <taxon>Eremomycetaceae</taxon>
        <taxon>Eremomyces</taxon>
    </lineage>
</organism>
<protein>
    <recommendedName>
        <fullName evidence="6">Tat pathway signal sequence</fullName>
    </recommendedName>
</protein>
<dbReference type="RefSeq" id="XP_033531300.1">
    <property type="nucleotide sequence ID" value="XM_033681495.1"/>
</dbReference>
<feature type="region of interest" description="Disordered" evidence="1">
    <location>
        <begin position="154"/>
        <end position="187"/>
    </location>
</feature>
<proteinExistence type="predicted"/>
<evidence type="ECO:0000256" key="1">
    <source>
        <dbReference type="SAM" id="MobiDB-lite"/>
    </source>
</evidence>
<reference evidence="3 5" key="1">
    <citation type="submission" date="2020-01" db="EMBL/GenBank/DDBJ databases">
        <authorList>
            <consortium name="DOE Joint Genome Institute"/>
            <person name="Haridas S."/>
            <person name="Albert R."/>
            <person name="Binder M."/>
            <person name="Bloem J."/>
            <person name="Labutti K."/>
            <person name="Salamov A."/>
            <person name="Andreopoulos B."/>
            <person name="Baker S.E."/>
            <person name="Barry K."/>
            <person name="Bills G."/>
            <person name="Bluhm B.H."/>
            <person name="Cannon C."/>
            <person name="Castanera R."/>
            <person name="Culley D.E."/>
            <person name="Daum C."/>
            <person name="Ezra D."/>
            <person name="Gonzalez J.B."/>
            <person name="Henrissat B."/>
            <person name="Kuo A."/>
            <person name="Liang C."/>
            <person name="Lipzen A."/>
            <person name="Lutzoni F."/>
            <person name="Magnuson J."/>
            <person name="Mondo S."/>
            <person name="Nolan M."/>
            <person name="Ohm R."/>
            <person name="Pangilinan J."/>
            <person name="Park H.-J."/>
            <person name="Ramirez L."/>
            <person name="Alfaro M."/>
            <person name="Sun H."/>
            <person name="Tritt A."/>
            <person name="Yoshinaga Y."/>
            <person name="Zwiers L.-H."/>
            <person name="Turgeon B.G."/>
            <person name="Goodwin S.B."/>
            <person name="Spatafora J.W."/>
            <person name="Crous P.W."/>
            <person name="Grigoriev I.V."/>
        </authorList>
    </citation>
    <scope>NUCLEOTIDE SEQUENCE</scope>
    <source>
        <strain evidence="3 5">CBS 781.70</strain>
    </source>
</reference>
<keyword evidence="2" id="KW-0812">Transmembrane</keyword>
<evidence type="ECO:0000313" key="4">
    <source>
        <dbReference type="Proteomes" id="UP000504638"/>
    </source>
</evidence>
<evidence type="ECO:0008006" key="6">
    <source>
        <dbReference type="Google" id="ProtNLM"/>
    </source>
</evidence>
<evidence type="ECO:0000313" key="3">
    <source>
        <dbReference type="EMBL" id="KAF1809669.1"/>
    </source>
</evidence>